<evidence type="ECO:0000256" key="1">
    <source>
        <dbReference type="SAM" id="MobiDB-lite"/>
    </source>
</evidence>
<dbReference type="EMBL" id="JAAVMX010000001">
    <property type="protein sequence ID" value="KAF4513068.1"/>
    <property type="molecule type" value="Genomic_DNA"/>
</dbReference>
<feature type="region of interest" description="Disordered" evidence="1">
    <location>
        <begin position="355"/>
        <end position="416"/>
    </location>
</feature>
<protein>
    <recommendedName>
        <fullName evidence="5">Ring-like domain-containing protein</fullName>
    </recommendedName>
</protein>
<keyword evidence="2" id="KW-1133">Transmembrane helix</keyword>
<dbReference type="AlphaFoldDB" id="A0A8H4PZ44"/>
<evidence type="ECO:0008006" key="5">
    <source>
        <dbReference type="Google" id="ProtNLM"/>
    </source>
</evidence>
<dbReference type="OrthoDB" id="5398191at2759"/>
<comment type="caution">
    <text evidence="3">The sequence shown here is derived from an EMBL/GenBank/DDBJ whole genome shotgun (WGS) entry which is preliminary data.</text>
</comment>
<keyword evidence="2" id="KW-0472">Membrane</keyword>
<evidence type="ECO:0000313" key="3">
    <source>
        <dbReference type="EMBL" id="KAF4513068.1"/>
    </source>
</evidence>
<proteinExistence type="predicted"/>
<evidence type="ECO:0000313" key="4">
    <source>
        <dbReference type="Proteomes" id="UP000557566"/>
    </source>
</evidence>
<feature type="compositionally biased region" description="Basic and acidic residues" evidence="1">
    <location>
        <begin position="31"/>
        <end position="49"/>
    </location>
</feature>
<organism evidence="3 4">
    <name type="scientific">Ophiocordyceps sinensis</name>
    <dbReference type="NCBI Taxonomy" id="72228"/>
    <lineage>
        <taxon>Eukaryota</taxon>
        <taxon>Fungi</taxon>
        <taxon>Dikarya</taxon>
        <taxon>Ascomycota</taxon>
        <taxon>Pezizomycotina</taxon>
        <taxon>Sordariomycetes</taxon>
        <taxon>Hypocreomycetidae</taxon>
        <taxon>Hypocreales</taxon>
        <taxon>Ophiocordycipitaceae</taxon>
        <taxon>Ophiocordyceps</taxon>
    </lineage>
</organism>
<dbReference type="Proteomes" id="UP000557566">
    <property type="component" value="Unassembled WGS sequence"/>
</dbReference>
<feature type="region of interest" description="Disordered" evidence="1">
    <location>
        <begin position="154"/>
        <end position="173"/>
    </location>
</feature>
<name>A0A8H4PZ44_9HYPO</name>
<accession>A0A8H4PZ44</accession>
<reference evidence="3 4" key="1">
    <citation type="journal article" date="2020" name="Genome Biol. Evol.">
        <title>A new high-quality draft genome assembly of the Chinese cordyceps Ophiocordyceps sinensis.</title>
        <authorList>
            <person name="Shu R."/>
            <person name="Zhang J."/>
            <person name="Meng Q."/>
            <person name="Zhang H."/>
            <person name="Zhou G."/>
            <person name="Li M."/>
            <person name="Wu P."/>
            <person name="Zhao Y."/>
            <person name="Chen C."/>
            <person name="Qin Q."/>
        </authorList>
    </citation>
    <scope>NUCLEOTIDE SEQUENCE [LARGE SCALE GENOMIC DNA]</scope>
    <source>
        <strain evidence="3 4">IOZ07</strain>
    </source>
</reference>
<gene>
    <name evidence="3" type="ORF">G6O67_000390</name>
</gene>
<evidence type="ECO:0000256" key="2">
    <source>
        <dbReference type="SAM" id="Phobius"/>
    </source>
</evidence>
<sequence length="416" mass="45554">MLEYFTYKKMKKHRAQKEVEDEAKCLAASNRDSDDALEERAHSRLNDPHGKRRHDGYHDDEDAQTPPVLQPDDEIFLQQLLAVEDGPAPSLPPRNYLNEFGMPSDNEGAASADESKKSLELAGETSQAKGGALKTAEKKPGRFALFFSKTKKSNEEGLKPHGVPPAEGERETKDLSRVLDRLNLSARNNKVVSTDSSELLQKFTQVFKDLVNGVPTAYDDLAKLVEDRDGTLSKGFDKLPSSLQKLVAQLPDKITGSLAPEILAAAASKQGIKADAHGGVKGVAKNILMPHNLAELVTKPGAIVGMLRAIVEVLKTRWPAFIGMNVIWSVALTLLLFMLWYCHKRGREVRLESEQSAAAIDGSDRIEELPDDPALPAPEPRVADASGRWSGRSSPTPQLSHRPAAQRRGTSGSNRH</sequence>
<keyword evidence="4" id="KW-1185">Reference proteome</keyword>
<feature type="region of interest" description="Disordered" evidence="1">
    <location>
        <begin position="84"/>
        <end position="135"/>
    </location>
</feature>
<feature type="region of interest" description="Disordered" evidence="1">
    <location>
        <begin position="29"/>
        <end position="72"/>
    </location>
</feature>
<feature type="transmembrane region" description="Helical" evidence="2">
    <location>
        <begin position="318"/>
        <end position="341"/>
    </location>
</feature>
<keyword evidence="2" id="KW-0812">Transmembrane</keyword>